<dbReference type="Pfam" id="PF13895">
    <property type="entry name" value="Ig_2"/>
    <property type="match status" value="1"/>
</dbReference>
<dbReference type="InterPro" id="IPR013106">
    <property type="entry name" value="Ig_V-set"/>
</dbReference>
<evidence type="ECO:0000313" key="8">
    <source>
        <dbReference type="EMBL" id="KAG9279351.1"/>
    </source>
</evidence>
<keyword evidence="5" id="KW-1133">Transmembrane helix</keyword>
<name>A0A8T2MES7_ASTMX</name>
<dbReference type="CDD" id="cd00096">
    <property type="entry name" value="Ig"/>
    <property type="match status" value="2"/>
</dbReference>
<feature type="chain" id="PRO_5035751366" evidence="6">
    <location>
        <begin position="22"/>
        <end position="533"/>
    </location>
</feature>
<dbReference type="Pfam" id="PF07679">
    <property type="entry name" value="I-set"/>
    <property type="match status" value="1"/>
</dbReference>
<protein>
    <submittedName>
        <fullName evidence="8">Carcinoembryonic antigen-related cell adhesion molecule 1-like</fullName>
    </submittedName>
</protein>
<dbReference type="SMART" id="SM00409">
    <property type="entry name" value="IG"/>
    <property type="match status" value="5"/>
</dbReference>
<feature type="domain" description="Ig-like" evidence="7">
    <location>
        <begin position="405"/>
        <end position="483"/>
    </location>
</feature>
<keyword evidence="1 6" id="KW-0732">Signal</keyword>
<proteinExistence type="predicted"/>
<dbReference type="Gene3D" id="2.60.40.10">
    <property type="entry name" value="Immunoglobulins"/>
    <property type="match status" value="5"/>
</dbReference>
<feature type="domain" description="Ig-like" evidence="7">
    <location>
        <begin position="223"/>
        <end position="299"/>
    </location>
</feature>
<evidence type="ECO:0000256" key="3">
    <source>
        <dbReference type="ARBA" id="ARBA00023180"/>
    </source>
</evidence>
<dbReference type="InterPro" id="IPR036179">
    <property type="entry name" value="Ig-like_dom_sf"/>
</dbReference>
<dbReference type="AlphaFoldDB" id="A0A8T2MES7"/>
<evidence type="ECO:0000256" key="4">
    <source>
        <dbReference type="ARBA" id="ARBA00023319"/>
    </source>
</evidence>
<keyword evidence="3" id="KW-0325">Glycoprotein</keyword>
<dbReference type="PANTHER" id="PTHR44337">
    <property type="entry name" value="CARCINOEMBRYONIC ANTIGEN-RELATED CELL ADHESION MOLECULE 8"/>
    <property type="match status" value="1"/>
</dbReference>
<evidence type="ECO:0000256" key="5">
    <source>
        <dbReference type="SAM" id="Phobius"/>
    </source>
</evidence>
<dbReference type="Proteomes" id="UP000752171">
    <property type="component" value="Unassembled WGS sequence"/>
</dbReference>
<sequence length="533" mass="57646">MDLYNLRLPLLIFTAIVCCSCNTLVPPNVSGVKGKYVTFPLTIPPSVQVSGLSWFKGSSSGNNNIIFKWASQKETIQPPYAGRIVYNQTTYELQLGPLTSADSGTYSVTVLDADLNVLLGQTTLEVLDPVAEVTITSSLNEAVEFNSTVILTCSAKGSFLTYKWLNGSTPVVADGKHLMVNASQLVVAGVFRKDLQGPIYCTVQNQLESSTSPAFSMNVSYGPENLAMMKVPDAAFLKKDSNLTLSCSAVSSPAAELKWFFNGAELPQKGTTLALTSLEEKHSGNYSCVAFNSKTMRYAALQAATVLIIEPISGTNITAPTSLLIAGNTTVNLTCKASKGKADSLTWLKDDKPLMDTNRIVYTSDKTTLTIITVQKEDAGNYKCQLTNKVNSDSSIYTMAVNYGPEKASITGPSKVEVEDTVELKCIAPSFPPSTYTWKFNDTLLEFTTAEFKMEKPEYRNSGIYTCEARNSVTGLTQKATHNLKVKGVGELNDQLSDGAIAGIVIAVLLLVAIIIAVIIHKRRKTEDIASPY</sequence>
<feature type="transmembrane region" description="Helical" evidence="5">
    <location>
        <begin position="500"/>
        <end position="520"/>
    </location>
</feature>
<dbReference type="PANTHER" id="PTHR44337:SF17">
    <property type="entry name" value="CARCINOEMBRYONIC ANTIGEN-RELATED CELL ADHESION MOLECULE 5 ISOFORM X1"/>
    <property type="match status" value="1"/>
</dbReference>
<evidence type="ECO:0000259" key="7">
    <source>
        <dbReference type="PROSITE" id="PS50835"/>
    </source>
</evidence>
<keyword evidence="5" id="KW-0812">Transmembrane</keyword>
<dbReference type="InterPro" id="IPR013783">
    <property type="entry name" value="Ig-like_fold"/>
</dbReference>
<dbReference type="InterPro" id="IPR052598">
    <property type="entry name" value="IgSF_CEA-related"/>
</dbReference>
<dbReference type="Pfam" id="PF07686">
    <property type="entry name" value="V-set"/>
    <property type="match status" value="1"/>
</dbReference>
<feature type="signal peptide" evidence="6">
    <location>
        <begin position="1"/>
        <end position="21"/>
    </location>
</feature>
<dbReference type="InterPro" id="IPR003598">
    <property type="entry name" value="Ig_sub2"/>
</dbReference>
<organism evidence="8 9">
    <name type="scientific">Astyanax mexicanus</name>
    <name type="common">Blind cave fish</name>
    <name type="synonym">Astyanax fasciatus mexicanus</name>
    <dbReference type="NCBI Taxonomy" id="7994"/>
    <lineage>
        <taxon>Eukaryota</taxon>
        <taxon>Metazoa</taxon>
        <taxon>Chordata</taxon>
        <taxon>Craniata</taxon>
        <taxon>Vertebrata</taxon>
        <taxon>Euteleostomi</taxon>
        <taxon>Actinopterygii</taxon>
        <taxon>Neopterygii</taxon>
        <taxon>Teleostei</taxon>
        <taxon>Ostariophysi</taxon>
        <taxon>Characiformes</taxon>
        <taxon>Characoidei</taxon>
        <taxon>Acestrorhamphidae</taxon>
        <taxon>Acestrorhamphinae</taxon>
        <taxon>Astyanax</taxon>
    </lineage>
</organism>
<feature type="domain" description="Ig-like" evidence="7">
    <location>
        <begin position="129"/>
        <end position="220"/>
    </location>
</feature>
<dbReference type="EMBL" id="JAICCE010000003">
    <property type="protein sequence ID" value="KAG9279351.1"/>
    <property type="molecule type" value="Genomic_DNA"/>
</dbReference>
<evidence type="ECO:0000256" key="6">
    <source>
        <dbReference type="SAM" id="SignalP"/>
    </source>
</evidence>
<evidence type="ECO:0000313" key="9">
    <source>
        <dbReference type="Proteomes" id="UP000752171"/>
    </source>
</evidence>
<keyword evidence="5" id="KW-0472">Membrane</keyword>
<dbReference type="SMART" id="SM00408">
    <property type="entry name" value="IGc2"/>
    <property type="match status" value="3"/>
</dbReference>
<gene>
    <name evidence="8" type="primary">CEACAM5</name>
    <name evidence="8" type="ORF">AMEX_G4868</name>
</gene>
<dbReference type="InterPro" id="IPR013098">
    <property type="entry name" value="Ig_I-set"/>
</dbReference>
<comment type="caution">
    <text evidence="8">The sequence shown here is derived from an EMBL/GenBank/DDBJ whole genome shotgun (WGS) entry which is preliminary data.</text>
</comment>
<dbReference type="InterPro" id="IPR003599">
    <property type="entry name" value="Ig_sub"/>
</dbReference>
<dbReference type="SUPFAM" id="SSF48726">
    <property type="entry name" value="Immunoglobulin"/>
    <property type="match status" value="5"/>
</dbReference>
<feature type="domain" description="Ig-like" evidence="7">
    <location>
        <begin position="311"/>
        <end position="402"/>
    </location>
</feature>
<evidence type="ECO:0000256" key="1">
    <source>
        <dbReference type="ARBA" id="ARBA00022729"/>
    </source>
</evidence>
<accession>A0A8T2MES7</accession>
<dbReference type="InterPro" id="IPR007110">
    <property type="entry name" value="Ig-like_dom"/>
</dbReference>
<evidence type="ECO:0000256" key="2">
    <source>
        <dbReference type="ARBA" id="ARBA00023157"/>
    </source>
</evidence>
<reference evidence="8 9" key="1">
    <citation type="submission" date="2021-07" db="EMBL/GenBank/DDBJ databases">
        <authorList>
            <person name="Imarazene B."/>
            <person name="Zahm M."/>
            <person name="Klopp C."/>
            <person name="Cabau C."/>
            <person name="Beille S."/>
            <person name="Jouanno E."/>
            <person name="Castinel A."/>
            <person name="Lluch J."/>
            <person name="Gil L."/>
            <person name="Kuchtly C."/>
            <person name="Lopez Roques C."/>
            <person name="Donnadieu C."/>
            <person name="Parrinello H."/>
            <person name="Journot L."/>
            <person name="Du K."/>
            <person name="Schartl M."/>
            <person name="Retaux S."/>
            <person name="Guiguen Y."/>
        </authorList>
    </citation>
    <scope>NUCLEOTIDE SEQUENCE [LARGE SCALE GENOMIC DNA]</scope>
    <source>
        <strain evidence="8">Pach_M1</strain>
        <tissue evidence="8">Testis</tissue>
    </source>
</reference>
<dbReference type="Pfam" id="PF13927">
    <property type="entry name" value="Ig_3"/>
    <property type="match status" value="1"/>
</dbReference>
<dbReference type="PROSITE" id="PS50835">
    <property type="entry name" value="IG_LIKE"/>
    <property type="match status" value="4"/>
</dbReference>
<keyword evidence="4" id="KW-0393">Immunoglobulin domain</keyword>
<keyword evidence="2" id="KW-1015">Disulfide bond</keyword>